<evidence type="ECO:0000313" key="3">
    <source>
        <dbReference type="Proteomes" id="UP001141253"/>
    </source>
</evidence>
<feature type="compositionally biased region" description="Low complexity" evidence="1">
    <location>
        <begin position="37"/>
        <end position="49"/>
    </location>
</feature>
<comment type="caution">
    <text evidence="2">The sequence shown here is derived from an EMBL/GenBank/DDBJ whole genome shotgun (WGS) entry which is preliminary data.</text>
</comment>
<reference evidence="2" key="1">
    <citation type="submission" date="2022-10" db="EMBL/GenBank/DDBJ databases">
        <authorList>
            <person name="Hyden B.L."/>
            <person name="Feng K."/>
            <person name="Yates T."/>
            <person name="Jawdy S."/>
            <person name="Smart L.B."/>
            <person name="Muchero W."/>
        </authorList>
    </citation>
    <scope>NUCLEOTIDE SEQUENCE</scope>
    <source>
        <tissue evidence="2">Shoot tip</tissue>
    </source>
</reference>
<feature type="compositionally biased region" description="Basic and acidic residues" evidence="1">
    <location>
        <begin position="66"/>
        <end position="83"/>
    </location>
</feature>
<sequence>MDALGEQNYLVPLSYLDDVTVINSRTRTTVPPLLNHKQTTSLSPSKPKSLSPPPLSPWSPPPQTPEDNHKEDQNVNIFLHKDGGFSTPSEDPSLSSSQNQHEQQEEEVAVDLAKEDQLGGLRLKAIWVLVRISQDKEGIHCKYTTGKSFERLVKSLDRFNWTPRASVGDESVKCDERLLKTVDAIPAKSKRAKRLDTNPGLGSSRSSLLSETERRRENFGYSVEKLGSDEEVVITVV</sequence>
<dbReference type="Proteomes" id="UP001141253">
    <property type="component" value="Chromosome 1"/>
</dbReference>
<gene>
    <name evidence="2" type="ORF">OIU77_023434</name>
</gene>
<evidence type="ECO:0000256" key="1">
    <source>
        <dbReference type="SAM" id="MobiDB-lite"/>
    </source>
</evidence>
<feature type="compositionally biased region" description="Low complexity" evidence="1">
    <location>
        <begin position="86"/>
        <end position="101"/>
    </location>
</feature>
<organism evidence="2 3">
    <name type="scientific">Salix suchowensis</name>
    <dbReference type="NCBI Taxonomy" id="1278906"/>
    <lineage>
        <taxon>Eukaryota</taxon>
        <taxon>Viridiplantae</taxon>
        <taxon>Streptophyta</taxon>
        <taxon>Embryophyta</taxon>
        <taxon>Tracheophyta</taxon>
        <taxon>Spermatophyta</taxon>
        <taxon>Magnoliopsida</taxon>
        <taxon>eudicotyledons</taxon>
        <taxon>Gunneridae</taxon>
        <taxon>Pentapetalae</taxon>
        <taxon>rosids</taxon>
        <taxon>fabids</taxon>
        <taxon>Malpighiales</taxon>
        <taxon>Salicaceae</taxon>
        <taxon>Saliceae</taxon>
        <taxon>Salix</taxon>
    </lineage>
</organism>
<keyword evidence="3" id="KW-1185">Reference proteome</keyword>
<dbReference type="EMBL" id="JAPFFI010000005">
    <property type="protein sequence ID" value="KAJ6394206.1"/>
    <property type="molecule type" value="Genomic_DNA"/>
</dbReference>
<name>A0ABQ9C3X6_9ROSI</name>
<proteinExistence type="predicted"/>
<accession>A0ABQ9C3X6</accession>
<feature type="region of interest" description="Disordered" evidence="1">
    <location>
        <begin position="30"/>
        <end position="107"/>
    </location>
</feature>
<protein>
    <submittedName>
        <fullName evidence="2">Uncharacterized protein</fullName>
    </submittedName>
</protein>
<reference evidence="2" key="2">
    <citation type="journal article" date="2023" name="Int. J. Mol. Sci.">
        <title>De Novo Assembly and Annotation of 11 Diverse Shrub Willow (Salix) Genomes Reveals Novel Gene Organization in Sex-Linked Regions.</title>
        <authorList>
            <person name="Hyden B."/>
            <person name="Feng K."/>
            <person name="Yates T.B."/>
            <person name="Jawdy S."/>
            <person name="Cereghino C."/>
            <person name="Smart L.B."/>
            <person name="Muchero W."/>
        </authorList>
    </citation>
    <scope>NUCLEOTIDE SEQUENCE</scope>
    <source>
        <tissue evidence="2">Shoot tip</tissue>
    </source>
</reference>
<evidence type="ECO:0000313" key="2">
    <source>
        <dbReference type="EMBL" id="KAJ6394206.1"/>
    </source>
</evidence>
<feature type="compositionally biased region" description="Pro residues" evidence="1">
    <location>
        <begin position="50"/>
        <end position="64"/>
    </location>
</feature>